<evidence type="ECO:0000313" key="2">
    <source>
        <dbReference type="Proteomes" id="UP000680714"/>
    </source>
</evidence>
<dbReference type="PANTHER" id="PTHR35399">
    <property type="entry name" value="SLR8030 PROTEIN"/>
    <property type="match status" value="1"/>
</dbReference>
<evidence type="ECO:0000313" key="1">
    <source>
        <dbReference type="EMBL" id="MBR9972885.1"/>
    </source>
</evidence>
<dbReference type="PANTHER" id="PTHR35399:SF2">
    <property type="entry name" value="DUF839 DOMAIN-CONTAINING PROTEIN"/>
    <property type="match status" value="1"/>
</dbReference>
<dbReference type="Pfam" id="PF05787">
    <property type="entry name" value="PhoX"/>
    <property type="match status" value="1"/>
</dbReference>
<name>A0ABS5IER5_9PROT</name>
<dbReference type="RefSeq" id="WP_211550071.1">
    <property type="nucleotide sequence ID" value="NZ_JAGTUF010000014.1"/>
</dbReference>
<reference evidence="1 2" key="1">
    <citation type="submission" date="2021-04" db="EMBL/GenBank/DDBJ databases">
        <title>Magnetospirillum sulfuroxidans sp. nov., a facultative chemolithoautotrophic sulfur-oxidizing alphaproteobacterium isolated from freshwater sediment and proposals for Paramagetospirillum gen. nov., and Magnetospirillaceae fam. nov.</title>
        <authorList>
            <person name="Koziaeva V."/>
            <person name="Geelhoed J.S."/>
            <person name="Sorokin D.Y."/>
            <person name="Grouzdev D.S."/>
        </authorList>
    </citation>
    <scope>NUCLEOTIDE SEQUENCE [LARGE SCALE GENOMIC DNA]</scope>
    <source>
        <strain evidence="1 2">J10</strain>
    </source>
</reference>
<sequence length="640" mass="69479">MAPDMDPEDIGVNASAEPDFASIIDSVLSRRAVLGGMAATALVRHVTFSAEARAAGMAGPSLTFAEAPHTIAENHQVAAGYDAQIVIRWGDKVTADAPAFDPLRQSAAAQARQFGYNNDHIGYCPLPLGSDHSEHGLLVINHEYTDSWLMFPGLTDKDAVAKVTREQAEIELAAHGLSVIEVRKLAGNWRVVENSVYARRITVETPMAVSGPAAGHDRLKTTADPSGLALRGTLNNCAGGLTPWGTVLTAEENFHQYFSGVPHGAEAAAHKRVGIVGKPEYSWGKHFDRFNVATEPNEPNRFGWLVEVDPHDPRSVPVKRTALGRFKHEAANVVVNGNGRVSVYTGDDERFEYLYRFVTHGKIDHGNRAANLRLLDDGVLYVAKFHDDGRLTWLPLIFGNALLNRDHGFNSQADVVIDARRAADLMGATPMDRPEDVETNPVTGKVYMMCTNNTKRQAEQTNAANPRANNAHGHVIEMIPPRVDGHVDHTALEYTWTVFLLAGPKDQGRYHPQTSPSGWMSAPDNMAFDPAGRLWIATDQGSSQAENGIPDGMYAMETEGPFRALSRFFYACPRGAEMCGPMFTPDGKTLFVAVQHPGEDKGSTFDAPSTRFPDFQAGMPPRPSVVAITKKDGGVIGSSA</sequence>
<accession>A0ABS5IER5</accession>
<dbReference type="InterPro" id="IPR008557">
    <property type="entry name" value="PhoX"/>
</dbReference>
<organism evidence="1 2">
    <name type="scientific">Magnetospirillum sulfuroxidans</name>
    <dbReference type="NCBI Taxonomy" id="611300"/>
    <lineage>
        <taxon>Bacteria</taxon>
        <taxon>Pseudomonadati</taxon>
        <taxon>Pseudomonadota</taxon>
        <taxon>Alphaproteobacteria</taxon>
        <taxon>Rhodospirillales</taxon>
        <taxon>Rhodospirillaceae</taxon>
        <taxon>Magnetospirillum</taxon>
    </lineage>
</organism>
<keyword evidence="2" id="KW-1185">Reference proteome</keyword>
<proteinExistence type="predicted"/>
<dbReference type="SUPFAM" id="SSF63829">
    <property type="entry name" value="Calcium-dependent phosphotriesterase"/>
    <property type="match status" value="1"/>
</dbReference>
<gene>
    <name evidence="1" type="ORF">KEC16_14265</name>
</gene>
<comment type="caution">
    <text evidence="1">The sequence shown here is derived from an EMBL/GenBank/DDBJ whole genome shotgun (WGS) entry which is preliminary data.</text>
</comment>
<protein>
    <submittedName>
        <fullName evidence="1">PhoX family phosphatase</fullName>
    </submittedName>
</protein>
<dbReference type="EMBL" id="JAGTUF010000014">
    <property type="protein sequence ID" value="MBR9972885.1"/>
    <property type="molecule type" value="Genomic_DNA"/>
</dbReference>
<dbReference type="Proteomes" id="UP000680714">
    <property type="component" value="Unassembled WGS sequence"/>
</dbReference>